<dbReference type="OrthoDB" id="1757219at2"/>
<proteinExistence type="predicted"/>
<gene>
    <name evidence="1" type="ORF">SAMN02745134_03103</name>
</gene>
<evidence type="ECO:0000313" key="1">
    <source>
        <dbReference type="EMBL" id="SMC27244.1"/>
    </source>
</evidence>
<protein>
    <recommendedName>
        <fullName evidence="3">DUF1292 domain-containing protein</fullName>
    </recommendedName>
</protein>
<reference evidence="1 2" key="1">
    <citation type="submission" date="2017-04" db="EMBL/GenBank/DDBJ databases">
        <authorList>
            <person name="Afonso C.L."/>
            <person name="Miller P.J."/>
            <person name="Scott M.A."/>
            <person name="Spackman E."/>
            <person name="Goraichik I."/>
            <person name="Dimitrov K.M."/>
            <person name="Suarez D.L."/>
            <person name="Swayne D.E."/>
        </authorList>
    </citation>
    <scope>NUCLEOTIDE SEQUENCE [LARGE SCALE GENOMIC DNA]</scope>
    <source>
        <strain evidence="1 2">DSM 12555</strain>
    </source>
</reference>
<dbReference type="STRING" id="1121291.SAMN02745134_03103"/>
<dbReference type="RefSeq" id="WP_084117015.1">
    <property type="nucleotide sequence ID" value="NZ_FWXH01000016.1"/>
</dbReference>
<sequence length="224" mass="26007">MSKTDEFITSEKSYYGKIYSEITFAIDEIQDFLDNDTLRNRKYFSRQAVLKRYIELLDSAKADNKSKSKGFLGGLFNGDKYIGLLDDYKKDHSEEFNQLEKCSKCECLKCTATCRFDSCSGCRSGKNIAYCDHKKTNVAFFDNSEGSIIKLVNNNTGEDDRYLILAIVQDSENDKRYILIENLRDKERFILYYYPKLPEDDYGEITNEADFNYAAAAYENVERQ</sequence>
<dbReference type="AlphaFoldDB" id="A0A1W1XTQ1"/>
<evidence type="ECO:0008006" key="3">
    <source>
        <dbReference type="Google" id="ProtNLM"/>
    </source>
</evidence>
<evidence type="ECO:0000313" key="2">
    <source>
        <dbReference type="Proteomes" id="UP000192468"/>
    </source>
</evidence>
<organism evidence="1 2">
    <name type="scientific">Clostridium acidisoli DSM 12555</name>
    <dbReference type="NCBI Taxonomy" id="1121291"/>
    <lineage>
        <taxon>Bacteria</taxon>
        <taxon>Bacillati</taxon>
        <taxon>Bacillota</taxon>
        <taxon>Clostridia</taxon>
        <taxon>Eubacteriales</taxon>
        <taxon>Clostridiaceae</taxon>
        <taxon>Clostridium</taxon>
    </lineage>
</organism>
<dbReference type="Proteomes" id="UP000192468">
    <property type="component" value="Unassembled WGS sequence"/>
</dbReference>
<dbReference type="EMBL" id="FWXH01000016">
    <property type="protein sequence ID" value="SMC27244.1"/>
    <property type="molecule type" value="Genomic_DNA"/>
</dbReference>
<accession>A0A1W1XTQ1</accession>
<name>A0A1W1XTQ1_9CLOT</name>
<keyword evidence="2" id="KW-1185">Reference proteome</keyword>